<gene>
    <name evidence="2" type="ORF">GSD1FS_1854</name>
</gene>
<sequence length="203" mass="23059">MTATLDDLIKQSNRTTSEIAQMASMSTIRLQQYIDGEKLISNMQVANAYKLANALAVTIEELMHANTGTKSKEISITSADRLSNFISCTDEYRRITQKNNADIQQDTKAVQPELKPEPRQGPYLQLPDNTSIGEYYLKACLLRKYFVNDDAAILPVLQAFKKLLSEKSVNDYDEDIVQLEEQAQRIIEGTKRKTPMFAPRSRY</sequence>
<evidence type="ECO:0000256" key="1">
    <source>
        <dbReference type="SAM" id="MobiDB-lite"/>
    </source>
</evidence>
<comment type="caution">
    <text evidence="2">The sequence shown here is derived from an EMBL/GenBank/DDBJ whole genome shotgun (WGS) entry which is preliminary data.</text>
</comment>
<name>A0A7K1J7D9_9BIFI</name>
<reference evidence="2 3" key="1">
    <citation type="submission" date="2019-09" db="EMBL/GenBank/DDBJ databases">
        <title>Bifidobacterium canis sp. nov., isolated from the digestive tract of German Shepherd dog puppy.</title>
        <authorList>
            <person name="Bunesova V."/>
        </authorList>
    </citation>
    <scope>NUCLEOTIDE SEQUENCE [LARGE SCALE GENOMIC DNA]</scope>
    <source>
        <strain evidence="2 3">GSD1FS</strain>
    </source>
</reference>
<feature type="compositionally biased region" description="Polar residues" evidence="1">
    <location>
        <begin position="99"/>
        <end position="108"/>
    </location>
</feature>
<dbReference type="EMBL" id="WNLP01000011">
    <property type="protein sequence ID" value="MUH60481.1"/>
    <property type="molecule type" value="Genomic_DNA"/>
</dbReference>
<organism evidence="2 3">
    <name type="scientific">Bifidobacterium canis</name>
    <dbReference type="NCBI Taxonomy" id="2610880"/>
    <lineage>
        <taxon>Bacteria</taxon>
        <taxon>Bacillati</taxon>
        <taxon>Actinomycetota</taxon>
        <taxon>Actinomycetes</taxon>
        <taxon>Bifidobacteriales</taxon>
        <taxon>Bifidobacteriaceae</taxon>
        <taxon>Bifidobacterium</taxon>
    </lineage>
</organism>
<accession>A0A7K1J7D9</accession>
<feature type="region of interest" description="Disordered" evidence="1">
    <location>
        <begin position="99"/>
        <end position="125"/>
    </location>
</feature>
<dbReference type="Proteomes" id="UP000487882">
    <property type="component" value="Unassembled WGS sequence"/>
</dbReference>
<dbReference type="RefSeq" id="WP_155589275.1">
    <property type="nucleotide sequence ID" value="NZ_WNLP01000011.1"/>
</dbReference>
<evidence type="ECO:0000313" key="2">
    <source>
        <dbReference type="EMBL" id="MUH60481.1"/>
    </source>
</evidence>
<evidence type="ECO:0000313" key="3">
    <source>
        <dbReference type="Proteomes" id="UP000487882"/>
    </source>
</evidence>
<protein>
    <submittedName>
        <fullName evidence="2">Uncharacterized protein</fullName>
    </submittedName>
</protein>
<dbReference type="AlphaFoldDB" id="A0A7K1J7D9"/>
<keyword evidence="3" id="KW-1185">Reference proteome</keyword>
<proteinExistence type="predicted"/>